<dbReference type="RefSeq" id="YP_009789235.1">
    <property type="nucleotide sequence ID" value="NC_047810.1"/>
</dbReference>
<reference evidence="4 5" key="1">
    <citation type="submission" date="2016-04" db="EMBL/GenBank/DDBJ databases">
        <title>An efficient strategy for bacteriophage contamination control in bacterial fermentation.</title>
        <authorList>
            <person name="Xing S."/>
            <person name="Sun Q."/>
            <person name="An X."/>
            <person name="Mi Z."/>
            <person name="Tong Y."/>
        </authorList>
    </citation>
    <scope>NUCLEOTIDE SEQUENCE [LARGE SCALE GENOMIC DNA]</scope>
</reference>
<keyword evidence="5" id="KW-1185">Reference proteome</keyword>
<dbReference type="KEGG" id="vg:54979375"/>
<evidence type="ECO:0000256" key="2">
    <source>
        <dbReference type="ARBA" id="ARBA00022844"/>
    </source>
</evidence>
<accession>A0A1P8DUS8</accession>
<proteinExistence type="predicted"/>
<dbReference type="InterPro" id="IPR012334">
    <property type="entry name" value="Pectin_lyas_fold"/>
</dbReference>
<evidence type="ECO:0000313" key="5">
    <source>
        <dbReference type="Proteomes" id="UP000225515"/>
    </source>
</evidence>
<comment type="subcellular location">
    <subcellularLocation>
        <location evidence="1">Virion</location>
    </subcellularLocation>
</comment>
<dbReference type="InterPro" id="IPR040775">
    <property type="entry name" value="Tail_spike_N"/>
</dbReference>
<dbReference type="GO" id="GO:0051701">
    <property type="term" value="P:biological process involved in interaction with host"/>
    <property type="evidence" value="ECO:0007669"/>
    <property type="project" value="UniProtKB-ARBA"/>
</dbReference>
<sequence length="967" mass="103680">MAIYDLGTASLAANGEVTGVGTTWKAPLTLIRVGATIVFKTEPVKIYTISEIISDTQINVYNPNSETVPAGTGYAILAHDGITVQGLAQDVAETLRYYQSRETEVADAVDAFNNFDFNDFESKVTQVNNQYGDVVNMSSQVAQNAAQVAGDMASAAASAGLAMSSEQAARGYAESLSGALISLSGALISSFESGGVIESRNQQMIWLDSGKPKSYVWMGDLPKTVPENSTPYSSGGIGDSSWSELGSKGYVSFYDFGCVGDGITNDISGINRAINYAKSKNLKIKQNDGVFLVSGSDYIDIGSLSADFTGSVIKPSSSWTGQITITNGQPTTYDASSSVVSSFNSMSNESRAAGSNLFDSISENRDLDGCFIVFYTNQDMYTYRDSVQKRIELNRVYNRGYLENSLKYDLGNNVTSVRALKINKTTQEIKGLTIDESLSTRYQIVYVNNSTRLLIKDISFINKPITQVFSDTRLAIANSYDITVDGLFAESVADARDSSGELYSYALSIGESMNVRIMNARVNGKGWGANGSNNCANVTFENCDLSRIDFHMPFHNYLKIENCNIGARGVVVTGLGDLHIRDSAFNASRYTNGNIITTRADAGGFFDGNLYMDNITFTGTRSTSLTGTGLINGISYEGNGPVAGSPIKSTLFNSVRIKGLNFKSGNYSSHPGNLFYSSRDGALLFPSDVSISDVNMSAFPSSASLGLTIDFSRFKGPFSDMTNSESSLTGRFTTNISIKGILSNNIVFMGANSLHNPNVSIYDLSSPVGSSRYPIFETNQRGSYYMVNCNVERLRAYYGSDPNGPVAIKFVGGIVKSTSGTTSPVDGSVDHDISFINTRFVCNFNGQSQSTLPITTGISRMALLSSCDFFDISGVRLNGLNIPVKESTSVTVGFGFRLNQDLVVTTGFSGTNTFTANKISVISDSPQRFATGTSSTGAISFALSGTLVSSTTISTTSGNQLRSVKLI</sequence>
<organism evidence="4 5">
    <name type="scientific">Escherichia phage vB_EcoS-IME253</name>
    <dbReference type="NCBI Taxonomy" id="1933412"/>
    <lineage>
        <taxon>Viruses</taxon>
        <taxon>Duplodnaviria</taxon>
        <taxon>Heunggongvirae</taxon>
        <taxon>Uroviricota</taxon>
        <taxon>Caudoviricetes</taxon>
        <taxon>Drexlerviridae</taxon>
        <taxon>Braunvirinae</taxon>
        <taxon>Rtpvirus</taxon>
        <taxon>Rtpvirus IME253</taxon>
    </lineage>
</organism>
<feature type="domain" description="Tail spike TSP1/Gp66 N-terminal" evidence="3">
    <location>
        <begin position="189"/>
        <end position="246"/>
    </location>
</feature>
<dbReference type="Gene3D" id="2.160.20.10">
    <property type="entry name" value="Single-stranded right-handed beta-helix, Pectin lyase-like"/>
    <property type="match status" value="1"/>
</dbReference>
<dbReference type="InterPro" id="IPR011050">
    <property type="entry name" value="Pectin_lyase_fold/virulence"/>
</dbReference>
<evidence type="ECO:0000259" key="3">
    <source>
        <dbReference type="Pfam" id="PF18668"/>
    </source>
</evidence>
<dbReference type="GO" id="GO:0019058">
    <property type="term" value="P:viral life cycle"/>
    <property type="evidence" value="ECO:0007669"/>
    <property type="project" value="UniProtKB-ARBA"/>
</dbReference>
<dbReference type="Pfam" id="PF18668">
    <property type="entry name" value="Tail_spike_N"/>
    <property type="match status" value="1"/>
</dbReference>
<evidence type="ECO:0000256" key="1">
    <source>
        <dbReference type="ARBA" id="ARBA00004328"/>
    </source>
</evidence>
<dbReference type="EMBL" id="KX130960">
    <property type="protein sequence ID" value="APU93270.1"/>
    <property type="molecule type" value="Genomic_DNA"/>
</dbReference>
<keyword evidence="2" id="KW-0946">Virion</keyword>
<dbReference type="SUPFAM" id="SSF51126">
    <property type="entry name" value="Pectin lyase-like"/>
    <property type="match status" value="1"/>
</dbReference>
<protein>
    <submittedName>
        <fullName evidence="4">Tail fibers protein</fullName>
    </submittedName>
</protein>
<evidence type="ECO:0000313" key="4">
    <source>
        <dbReference type="EMBL" id="APU93270.1"/>
    </source>
</evidence>
<dbReference type="GeneID" id="54979375"/>
<name>A0A1P8DUS8_9CAUD</name>
<dbReference type="Proteomes" id="UP000225515">
    <property type="component" value="Segment"/>
</dbReference>
<dbReference type="Gene3D" id="2.10.10.80">
    <property type="match status" value="1"/>
</dbReference>
<dbReference type="GO" id="GO:0044423">
    <property type="term" value="C:virion component"/>
    <property type="evidence" value="ECO:0007669"/>
    <property type="project" value="UniProtKB-KW"/>
</dbReference>